<feature type="transmembrane region" description="Helical" evidence="1">
    <location>
        <begin position="48"/>
        <end position="66"/>
    </location>
</feature>
<keyword evidence="1" id="KW-0812">Transmembrane</keyword>
<dbReference type="EMBL" id="JTJJ01000116">
    <property type="protein sequence ID" value="KHJ65680.1"/>
    <property type="molecule type" value="Genomic_DNA"/>
</dbReference>
<organism evidence="2 3">
    <name type="scientific">Pantoea rodasii</name>
    <dbReference type="NCBI Taxonomy" id="1076549"/>
    <lineage>
        <taxon>Bacteria</taxon>
        <taxon>Pseudomonadati</taxon>
        <taxon>Pseudomonadota</taxon>
        <taxon>Gammaproteobacteria</taxon>
        <taxon>Enterobacterales</taxon>
        <taxon>Erwiniaceae</taxon>
        <taxon>Pantoea</taxon>
    </lineage>
</organism>
<gene>
    <name evidence="2" type="ORF">QU24_23315</name>
</gene>
<feature type="transmembrane region" description="Helical" evidence="1">
    <location>
        <begin position="7"/>
        <end position="28"/>
    </location>
</feature>
<comment type="caution">
    <text evidence="2">The sequence shown here is derived from an EMBL/GenBank/DDBJ whole genome shotgun (WGS) entry which is preliminary data.</text>
</comment>
<accession>A0A0B1R3N5</accession>
<dbReference type="Proteomes" id="UP000030853">
    <property type="component" value="Unassembled WGS sequence"/>
</dbReference>
<reference evidence="2 3" key="1">
    <citation type="submission" date="2014-11" db="EMBL/GenBank/DDBJ databases">
        <title>Genome sequencing of Pantoea rodasii ND03.</title>
        <authorList>
            <person name="Muhamad Yunos N.Y."/>
            <person name="Chan K.-G."/>
        </authorList>
    </citation>
    <scope>NUCLEOTIDE SEQUENCE [LARGE SCALE GENOMIC DNA]</scope>
    <source>
        <strain evidence="2 3">ND03</strain>
    </source>
</reference>
<evidence type="ECO:0008006" key="4">
    <source>
        <dbReference type="Google" id="ProtNLM"/>
    </source>
</evidence>
<dbReference type="RefSeq" id="WP_039336110.1">
    <property type="nucleotide sequence ID" value="NZ_JTJJ01000116.1"/>
</dbReference>
<protein>
    <recommendedName>
        <fullName evidence="4">Phage abortive infection protein</fullName>
    </recommendedName>
</protein>
<keyword evidence="1" id="KW-0472">Membrane</keyword>
<keyword evidence="1" id="KW-1133">Transmembrane helix</keyword>
<name>A0A0B1R3N5_9GAMM</name>
<evidence type="ECO:0000313" key="2">
    <source>
        <dbReference type="EMBL" id="KHJ65680.1"/>
    </source>
</evidence>
<dbReference type="AlphaFoldDB" id="A0A0B1R3N5"/>
<evidence type="ECO:0000313" key="3">
    <source>
        <dbReference type="Proteomes" id="UP000030853"/>
    </source>
</evidence>
<sequence>MKTKTYSIWIFSSVTIGYVIYLVCLLYKNGFPAGFTEFGALGDAFGTLNSFFTGLGFAGVVVTLFVQQKQIKSQEDENAQQDIRYQIDQYENTLHRYLSLYSQVLSEVSQQDESDRFEGRDALTNSVQKIQLSIKENSTTFYPKGIRDRISSCNLQGEDKAIINMIQFEHHKCIKNNLYWQGRLIQTAHLLFKHLEERVPSDYDVSRARELVMSQLTYFECQYFFFACLSTKQFKEMAGYMSRSIFSQKKNKFKMTEIDRDLFEYAYKITLKEDVVQDEKFFDKEVYNKFRNKTKALRAKYRTMINDDAKS</sequence>
<evidence type="ECO:0000256" key="1">
    <source>
        <dbReference type="SAM" id="Phobius"/>
    </source>
</evidence>
<proteinExistence type="predicted"/>